<comment type="caution">
    <text evidence="1">The sequence shown here is derived from an EMBL/GenBank/DDBJ whole genome shotgun (WGS) entry which is preliminary data.</text>
</comment>
<reference evidence="1" key="1">
    <citation type="submission" date="2018-05" db="EMBL/GenBank/DDBJ databases">
        <authorList>
            <consortium name="NARMS: The National Antimicrobial Resistance Monitoring System"/>
        </authorList>
    </citation>
    <scope>NUCLEOTIDE SEQUENCE</scope>
    <source>
        <strain evidence="1">FSIS1609157</strain>
    </source>
</reference>
<protein>
    <submittedName>
        <fullName evidence="1">Uncharacterized protein</fullName>
    </submittedName>
</protein>
<gene>
    <name evidence="1" type="ORF">BUK38_00045</name>
</gene>
<evidence type="ECO:0000313" key="1">
    <source>
        <dbReference type="EMBL" id="EAK2559938.1"/>
    </source>
</evidence>
<accession>A0A5T0RPT1</accession>
<sequence>MSNTNVDYNKRLEVFKEIYPQILEMSLAEKSSFGEFKKLLEQFGNDNIIRNDTQFQSLAQALVSVGQTIVAQSQNTALQMILGGDENIVNQANINLTNARIETEKANANLVKRQTAQIDDELELKEQSVNIDKSLSIEKEKLLQAQTETEKANANLVKRQTAQIDDELELKEQSVNIDKSLSIEKEKLLQAQTETEKAKPSLIARQTAQIDDNLRIEAAKVTQSVQFGYCTGGLDIPQEIMSLVKEKIENIEKSS</sequence>
<dbReference type="EMBL" id="AACERQ010000001">
    <property type="protein sequence ID" value="EAK2559938.1"/>
    <property type="molecule type" value="Genomic_DNA"/>
</dbReference>
<name>A0A5T0RPT1_CAMCO</name>
<dbReference type="AlphaFoldDB" id="A0A5T0RPT1"/>
<organism evidence="1">
    <name type="scientific">Campylobacter coli</name>
    <dbReference type="NCBI Taxonomy" id="195"/>
    <lineage>
        <taxon>Bacteria</taxon>
        <taxon>Pseudomonadati</taxon>
        <taxon>Campylobacterota</taxon>
        <taxon>Epsilonproteobacteria</taxon>
        <taxon>Campylobacterales</taxon>
        <taxon>Campylobacteraceae</taxon>
        <taxon>Campylobacter</taxon>
    </lineage>
</organism>
<proteinExistence type="predicted"/>